<dbReference type="EMBL" id="JAGMUU010000055">
    <property type="protein sequence ID" value="KAH7111661.1"/>
    <property type="molecule type" value="Genomic_DNA"/>
</dbReference>
<dbReference type="OrthoDB" id="3692311at2759"/>
<keyword evidence="1" id="KW-0732">Signal</keyword>
<accession>A0A9P9I8E5</accession>
<comment type="caution">
    <text evidence="2">The sequence shown here is derived from an EMBL/GenBank/DDBJ whole genome shotgun (WGS) entry which is preliminary data.</text>
</comment>
<reference evidence="2" key="1">
    <citation type="journal article" date="2021" name="Nat. Commun.">
        <title>Genetic determinants of endophytism in the Arabidopsis root mycobiome.</title>
        <authorList>
            <person name="Mesny F."/>
            <person name="Miyauchi S."/>
            <person name="Thiergart T."/>
            <person name="Pickel B."/>
            <person name="Atanasova L."/>
            <person name="Karlsson M."/>
            <person name="Huettel B."/>
            <person name="Barry K.W."/>
            <person name="Haridas S."/>
            <person name="Chen C."/>
            <person name="Bauer D."/>
            <person name="Andreopoulos W."/>
            <person name="Pangilinan J."/>
            <person name="LaButti K."/>
            <person name="Riley R."/>
            <person name="Lipzen A."/>
            <person name="Clum A."/>
            <person name="Drula E."/>
            <person name="Henrissat B."/>
            <person name="Kohler A."/>
            <person name="Grigoriev I.V."/>
            <person name="Martin F.M."/>
            <person name="Hacquard S."/>
        </authorList>
    </citation>
    <scope>NUCLEOTIDE SEQUENCE</scope>
    <source>
        <strain evidence="2">MPI-CAGE-AT-0021</strain>
    </source>
</reference>
<evidence type="ECO:0000256" key="1">
    <source>
        <dbReference type="SAM" id="SignalP"/>
    </source>
</evidence>
<sequence length="215" mass="22921">MHSVIFALVAIAGLATAGPTIQKRAECPGSGAYYVCGTNGFRGYCSSDPCAKSWCPDFKDRTCEPIENTPVPKNGECPGSGVYYVCSTNGFRGYCSSDPCAKSWCPDFKDRTCEPIENTPVPKNGECPSGTGYFQVCGKNGFRGCCKTDACGAAWCPDYKPGTYQPVKTMKIRARQSDPTVCAPGAGYFQSCSNGFRGCCKKDACAQKTPVCPSN</sequence>
<name>A0A9P9I8E5_9HYPO</name>
<dbReference type="Proteomes" id="UP000717696">
    <property type="component" value="Unassembled WGS sequence"/>
</dbReference>
<protein>
    <submittedName>
        <fullName evidence="2">Uncharacterized protein</fullName>
    </submittedName>
</protein>
<dbReference type="AlphaFoldDB" id="A0A9P9I8E5"/>
<keyword evidence="3" id="KW-1185">Reference proteome</keyword>
<feature type="chain" id="PRO_5040203717" evidence="1">
    <location>
        <begin position="18"/>
        <end position="215"/>
    </location>
</feature>
<proteinExistence type="predicted"/>
<feature type="signal peptide" evidence="1">
    <location>
        <begin position="1"/>
        <end position="17"/>
    </location>
</feature>
<organism evidence="2 3">
    <name type="scientific">Dactylonectria estremocensis</name>
    <dbReference type="NCBI Taxonomy" id="1079267"/>
    <lineage>
        <taxon>Eukaryota</taxon>
        <taxon>Fungi</taxon>
        <taxon>Dikarya</taxon>
        <taxon>Ascomycota</taxon>
        <taxon>Pezizomycotina</taxon>
        <taxon>Sordariomycetes</taxon>
        <taxon>Hypocreomycetidae</taxon>
        <taxon>Hypocreales</taxon>
        <taxon>Nectriaceae</taxon>
        <taxon>Dactylonectria</taxon>
    </lineage>
</organism>
<evidence type="ECO:0000313" key="3">
    <source>
        <dbReference type="Proteomes" id="UP000717696"/>
    </source>
</evidence>
<gene>
    <name evidence="2" type="ORF">B0J13DRAFT_631769</name>
</gene>
<evidence type="ECO:0000313" key="2">
    <source>
        <dbReference type="EMBL" id="KAH7111661.1"/>
    </source>
</evidence>